<proteinExistence type="predicted"/>
<evidence type="ECO:0000256" key="1">
    <source>
        <dbReference type="SAM" id="MobiDB-lite"/>
    </source>
</evidence>
<protein>
    <submittedName>
        <fullName evidence="2">Uncharacterized protein</fullName>
    </submittedName>
</protein>
<name>A0ABR5BQE8_9TREE</name>
<accession>A0ABR5BQE8</accession>
<dbReference type="EMBL" id="KN848736">
    <property type="protein sequence ID" value="KIR77875.1"/>
    <property type="molecule type" value="Genomic_DNA"/>
</dbReference>
<feature type="region of interest" description="Disordered" evidence="1">
    <location>
        <begin position="115"/>
        <end position="156"/>
    </location>
</feature>
<keyword evidence="3" id="KW-1185">Reference proteome</keyword>
<gene>
    <name evidence="2" type="ORF">I306_05111</name>
</gene>
<feature type="compositionally biased region" description="Polar residues" evidence="1">
    <location>
        <begin position="241"/>
        <end position="266"/>
    </location>
</feature>
<feature type="region of interest" description="Disordered" evidence="1">
    <location>
        <begin position="210"/>
        <end position="326"/>
    </location>
</feature>
<evidence type="ECO:0000313" key="3">
    <source>
        <dbReference type="Proteomes" id="UP000054272"/>
    </source>
</evidence>
<sequence>MPPIAIRFLHPPSSGRAAGAKSQTHITPRIVLDQSFPLTSTIALASPPLSPSSTTPSDAGIQTPQTDVSFQSAQSRKRKAVNVANGFSPKARCVTIKPLFRPILERCAAYDPSVDQSTVRPTHSTGLATGKQHYLHPYSPTSDWGNHRAAKPSREEKIRDERLAKMKKMNKDEKKARKEGITRTQELVKELKANAKGEVYVRKGSEEILANNTPSVGTPVPSGTPVSIARGTRGGKVKTSPAAQSNTHTSPTNSYSTRAKTYSPPSKESALQPEEIDEAPQTVPLASGKVKPGRRKATVPEASVSLRERSRRYSGGDENDGRSTSL</sequence>
<dbReference type="Proteomes" id="UP000054272">
    <property type="component" value="Unassembled WGS sequence"/>
</dbReference>
<dbReference type="CDD" id="cd22249">
    <property type="entry name" value="UDM1_RNF168_RNF169-like"/>
    <property type="match status" value="1"/>
</dbReference>
<feature type="region of interest" description="Disordered" evidence="1">
    <location>
        <begin position="47"/>
        <end position="66"/>
    </location>
</feature>
<reference evidence="2 3" key="1">
    <citation type="submission" date="2015-01" db="EMBL/GenBank/DDBJ databases">
        <title>The Genome Sequence of Cryptococcus gattii EJB2.</title>
        <authorList>
            <consortium name="The Broad Institute Genomics Platform"/>
            <person name="Cuomo C."/>
            <person name="Litvintseva A."/>
            <person name="Chen Y."/>
            <person name="Heitman J."/>
            <person name="Sun S."/>
            <person name="Springer D."/>
            <person name="Dromer F."/>
            <person name="Young S."/>
            <person name="Zeng Q."/>
            <person name="Gargeya S."/>
            <person name="Abouelleil A."/>
            <person name="Alvarado L."/>
            <person name="Chapman S.B."/>
            <person name="Gainer-Dewar J."/>
            <person name="Goldberg J."/>
            <person name="Griggs A."/>
            <person name="Gujja S."/>
            <person name="Hansen M."/>
            <person name="Howarth C."/>
            <person name="Imamovic A."/>
            <person name="Larimer J."/>
            <person name="Murphy C."/>
            <person name="Naylor J."/>
            <person name="Pearson M."/>
            <person name="Priest M."/>
            <person name="Roberts A."/>
            <person name="Saif S."/>
            <person name="Shea T."/>
            <person name="Sykes S."/>
            <person name="Wortman J."/>
            <person name="Nusbaum C."/>
            <person name="Birren B."/>
        </authorList>
    </citation>
    <scope>NUCLEOTIDE SEQUENCE [LARGE SCALE GENOMIC DNA]</scope>
    <source>
        <strain evidence="2 3">EJB2</strain>
    </source>
</reference>
<evidence type="ECO:0000313" key="2">
    <source>
        <dbReference type="EMBL" id="KIR77875.1"/>
    </source>
</evidence>
<feature type="compositionally biased region" description="Polar residues" evidence="1">
    <location>
        <begin position="115"/>
        <end position="127"/>
    </location>
</feature>
<organism evidence="2 3">
    <name type="scientific">Cryptococcus gattii EJB2</name>
    <dbReference type="NCBI Taxonomy" id="1296103"/>
    <lineage>
        <taxon>Eukaryota</taxon>
        <taxon>Fungi</taxon>
        <taxon>Dikarya</taxon>
        <taxon>Basidiomycota</taxon>
        <taxon>Agaricomycotina</taxon>
        <taxon>Tremellomycetes</taxon>
        <taxon>Tremellales</taxon>
        <taxon>Cryptococcaceae</taxon>
        <taxon>Cryptococcus</taxon>
        <taxon>Cryptococcus gattii species complex</taxon>
    </lineage>
</organism>
<feature type="compositionally biased region" description="Low complexity" evidence="1">
    <location>
        <begin position="47"/>
        <end position="57"/>
    </location>
</feature>